<evidence type="ECO:0000256" key="1">
    <source>
        <dbReference type="SAM" id="SignalP"/>
    </source>
</evidence>
<dbReference type="OrthoDB" id="2853457at2759"/>
<protein>
    <recommendedName>
        <fullName evidence="4">Cyanovirin-N domain-containing protein</fullName>
    </recommendedName>
</protein>
<accession>A0A8H6XJ44</accession>
<sequence length="170" mass="17051">MLSISVILLSALLAGASPARRATCTPNILGSNISITNGPLEAGFSSNAPTVVSQPISQTIPEFAVATSNFNGEFQLHKVTDAGLTLTNTGGPSAMLPVGSTIFDPSTQSWAVQCSSCVRSGGLVGAGCLVVSHSDGRCLNISLSTTTPVGSPVTVGNCQAIGASINLYAA</sequence>
<feature type="chain" id="PRO_5034705614" description="Cyanovirin-N domain-containing protein" evidence="1">
    <location>
        <begin position="19"/>
        <end position="170"/>
    </location>
</feature>
<proteinExistence type="predicted"/>
<evidence type="ECO:0008006" key="4">
    <source>
        <dbReference type="Google" id="ProtNLM"/>
    </source>
</evidence>
<reference evidence="2" key="1">
    <citation type="submission" date="2020-05" db="EMBL/GenBank/DDBJ databases">
        <title>Mycena genomes resolve the evolution of fungal bioluminescence.</title>
        <authorList>
            <person name="Tsai I.J."/>
        </authorList>
    </citation>
    <scope>NUCLEOTIDE SEQUENCE</scope>
    <source>
        <strain evidence="2">160909Yilan</strain>
    </source>
</reference>
<evidence type="ECO:0000313" key="3">
    <source>
        <dbReference type="Proteomes" id="UP000623467"/>
    </source>
</evidence>
<keyword evidence="3" id="KW-1185">Reference proteome</keyword>
<feature type="signal peptide" evidence="1">
    <location>
        <begin position="1"/>
        <end position="18"/>
    </location>
</feature>
<name>A0A8H6XJ44_9AGAR</name>
<comment type="caution">
    <text evidence="2">The sequence shown here is derived from an EMBL/GenBank/DDBJ whole genome shotgun (WGS) entry which is preliminary data.</text>
</comment>
<dbReference type="EMBL" id="JACAZH010000027">
    <property type="protein sequence ID" value="KAF7341609.1"/>
    <property type="molecule type" value="Genomic_DNA"/>
</dbReference>
<organism evidence="2 3">
    <name type="scientific">Mycena sanguinolenta</name>
    <dbReference type="NCBI Taxonomy" id="230812"/>
    <lineage>
        <taxon>Eukaryota</taxon>
        <taxon>Fungi</taxon>
        <taxon>Dikarya</taxon>
        <taxon>Basidiomycota</taxon>
        <taxon>Agaricomycotina</taxon>
        <taxon>Agaricomycetes</taxon>
        <taxon>Agaricomycetidae</taxon>
        <taxon>Agaricales</taxon>
        <taxon>Marasmiineae</taxon>
        <taxon>Mycenaceae</taxon>
        <taxon>Mycena</taxon>
    </lineage>
</organism>
<gene>
    <name evidence="2" type="ORF">MSAN_02058300</name>
</gene>
<evidence type="ECO:0000313" key="2">
    <source>
        <dbReference type="EMBL" id="KAF7341609.1"/>
    </source>
</evidence>
<dbReference type="AlphaFoldDB" id="A0A8H6XJ44"/>
<dbReference type="Proteomes" id="UP000623467">
    <property type="component" value="Unassembled WGS sequence"/>
</dbReference>
<keyword evidence="1" id="KW-0732">Signal</keyword>